<feature type="region of interest" description="Disordered" evidence="1">
    <location>
        <begin position="33"/>
        <end position="66"/>
    </location>
</feature>
<dbReference type="InterPro" id="IPR002882">
    <property type="entry name" value="CofD"/>
</dbReference>
<organism evidence="2">
    <name type="scientific">Phaffia rhodozyma</name>
    <name type="common">Yeast</name>
    <name type="synonym">Xanthophyllomyces dendrorhous</name>
    <dbReference type="NCBI Taxonomy" id="264483"/>
    <lineage>
        <taxon>Eukaryota</taxon>
        <taxon>Fungi</taxon>
        <taxon>Dikarya</taxon>
        <taxon>Basidiomycota</taxon>
        <taxon>Agaricomycotina</taxon>
        <taxon>Tremellomycetes</taxon>
        <taxon>Cystofilobasidiales</taxon>
        <taxon>Mrakiaceae</taxon>
        <taxon>Phaffia</taxon>
    </lineage>
</organism>
<protein>
    <submittedName>
        <fullName evidence="2">LPPG:FO 2-phospho-L-lactate transferase CofD/UPF0052</fullName>
    </submittedName>
</protein>
<evidence type="ECO:0000256" key="1">
    <source>
        <dbReference type="SAM" id="MobiDB-lite"/>
    </source>
</evidence>
<proteinExistence type="predicted"/>
<dbReference type="Pfam" id="PF01933">
    <property type="entry name" value="CofD"/>
    <property type="match status" value="1"/>
</dbReference>
<dbReference type="SUPFAM" id="SSF142338">
    <property type="entry name" value="CofD-like"/>
    <property type="match status" value="1"/>
</dbReference>
<evidence type="ECO:0000313" key="2">
    <source>
        <dbReference type="EMBL" id="CDZ98422.1"/>
    </source>
</evidence>
<dbReference type="GO" id="GO:0043743">
    <property type="term" value="F:LPPG:FO 2-phospho-L-lactate transferase activity"/>
    <property type="evidence" value="ECO:0007669"/>
    <property type="project" value="InterPro"/>
</dbReference>
<sequence>MSPADLTILCTDQEPYPSLRRVSSSVFDTPVTSHPIEGSAFQPAETSSRTNTPDHSSTGSTDRKHLSPDLTDVSICCISGGTGGNAICSAFGRRTTFILPISDDGGSSSEILRCLGGPSIGDIRSRLIRLAPAYASSSSLGAIIRLLSYRLPAEASEQEVKSLWREIVEGTSELWDGVAEDRKEILHRFFVHFESEILQRAHKGFSFRNCSLGNVFLSSAQRFFLSLPAAIFLFASITEIQSQCSVIPAILTNHTATIAAELENGETIVGQCNISHPAVTEPALSDSTVESATNRSYSSPLPVQVRLGKVGLEDGIYSLGRGGVSQSSKKAINTPGGSNLVFKRTGEAEDENSLDATQGLTSRIKRILYINVYGQEIFPTPNPEFLSSLATRELFVYSCGSLWTSIMPCLALEGVGSAIATSTSLKAKIFLLNSSNDRETIGYTALTYIEAIVRTLNRHDSPVRQTHSRRPSLLSSTFLSSSVGGGGNASTPTTLDARKNNLLSFRIKPSQLISHLIYLESGKVDIETDVIEALGIKVIRLQGTNRFSNSRFSTESTKEALRHVMLDTSTS</sequence>
<dbReference type="InterPro" id="IPR038136">
    <property type="entry name" value="CofD-like_dom_sf"/>
</dbReference>
<name>A0A0F7SMV6_PHARH</name>
<dbReference type="PANTHER" id="PTHR31240">
    <property type="entry name" value="MATERNAL EFFECT EMBRYO ARREST 18"/>
    <property type="match status" value="1"/>
</dbReference>
<dbReference type="PANTHER" id="PTHR31240:SF0">
    <property type="entry name" value="MATERNAL EFFECT EMBRYO ARREST 18"/>
    <property type="match status" value="1"/>
</dbReference>
<accession>A0A0F7SMV6</accession>
<feature type="compositionally biased region" description="Polar residues" evidence="1">
    <location>
        <begin position="44"/>
        <end position="60"/>
    </location>
</feature>
<dbReference type="AlphaFoldDB" id="A0A0F7SMV6"/>
<keyword evidence="2" id="KW-0808">Transferase</keyword>
<dbReference type="Gene3D" id="3.40.50.10680">
    <property type="entry name" value="CofD-like domains"/>
    <property type="match status" value="1"/>
</dbReference>
<dbReference type="EMBL" id="LN483345">
    <property type="protein sequence ID" value="CDZ98422.1"/>
    <property type="molecule type" value="Genomic_DNA"/>
</dbReference>
<reference evidence="2" key="1">
    <citation type="submission" date="2014-08" db="EMBL/GenBank/DDBJ databases">
        <authorList>
            <person name="Sharma Rahul"/>
            <person name="Thines Marco"/>
        </authorList>
    </citation>
    <scope>NUCLEOTIDE SEQUENCE</scope>
</reference>